<keyword evidence="2" id="KW-0328">Glycosyltransferase</keyword>
<dbReference type="GO" id="GO:0071555">
    <property type="term" value="P:cell wall organization"/>
    <property type="evidence" value="ECO:0007669"/>
    <property type="project" value="UniProtKB-KW"/>
</dbReference>
<dbReference type="GO" id="GO:0030244">
    <property type="term" value="P:cellulose biosynthetic process"/>
    <property type="evidence" value="ECO:0007669"/>
    <property type="project" value="InterPro"/>
</dbReference>
<feature type="transmembrane region" description="Helical" evidence="9">
    <location>
        <begin position="24"/>
        <end position="43"/>
    </location>
</feature>
<feature type="transmembrane region" description="Helical" evidence="9">
    <location>
        <begin position="49"/>
        <end position="69"/>
    </location>
</feature>
<dbReference type="Pfam" id="PF03552">
    <property type="entry name" value="Cellulose_synt"/>
    <property type="match status" value="1"/>
</dbReference>
<evidence type="ECO:0000256" key="2">
    <source>
        <dbReference type="ARBA" id="ARBA00022676"/>
    </source>
</evidence>
<evidence type="ECO:0000256" key="8">
    <source>
        <dbReference type="PIRSR" id="PIRSR605150-2"/>
    </source>
</evidence>
<dbReference type="GO" id="GO:0016760">
    <property type="term" value="F:cellulose synthase (UDP-forming) activity"/>
    <property type="evidence" value="ECO:0007669"/>
    <property type="project" value="InterPro"/>
</dbReference>
<proteinExistence type="predicted"/>
<evidence type="ECO:0000256" key="5">
    <source>
        <dbReference type="ARBA" id="ARBA00022989"/>
    </source>
</evidence>
<keyword evidence="5 9" id="KW-1133">Transmembrane helix</keyword>
<evidence type="ECO:0000256" key="6">
    <source>
        <dbReference type="ARBA" id="ARBA00023136"/>
    </source>
</evidence>
<keyword evidence="11" id="KW-1185">Reference proteome</keyword>
<dbReference type="InterPro" id="IPR005150">
    <property type="entry name" value="Cellulose_synth"/>
</dbReference>
<feature type="binding site" evidence="8">
    <location>
        <position position="136"/>
    </location>
    <ligand>
        <name>UDP-alpha-D-glucose</name>
        <dbReference type="ChEBI" id="CHEBI:58885"/>
    </ligand>
</feature>
<comment type="caution">
    <text evidence="10">The sequence shown here is derived from an EMBL/GenBank/DDBJ whole genome shotgun (WGS) entry which is preliminary data.</text>
</comment>
<evidence type="ECO:0000256" key="9">
    <source>
        <dbReference type="SAM" id="Phobius"/>
    </source>
</evidence>
<dbReference type="AlphaFoldDB" id="A0AAW0J9C4"/>
<dbReference type="GO" id="GO:0012505">
    <property type="term" value="C:endomembrane system"/>
    <property type="evidence" value="ECO:0007669"/>
    <property type="project" value="UniProtKB-SubCell"/>
</dbReference>
<dbReference type="Proteomes" id="UP000237347">
    <property type="component" value="Unassembled WGS sequence"/>
</dbReference>
<gene>
    <name evidence="10" type="primary">CSLB3_2</name>
    <name evidence="10" type="ORF">CFP56_035733</name>
</gene>
<sequence>MGMANPISLPLYEKIPRKNTLQRAFDSLIFLLLLSLLIYRLLYLNNHGLTWLLAFLCESWFTFTWVLIISSKWNPVINKTYPDRLLQQVPELPSVDMFVTTADPVLEPPIITVNTVLSLLAIDYPSHKLACYVSDDGCSSITYYSLVEASKFAKLWVPFCKKYNIQVRAPFRYFSTNPQTLGGSSSDFQQEWKRMKDEYERLSCKIEDAVHKSVPCDLSGDFGEFSNAERKNHPAIIKVIWENKIGLLDELPHLVYISREKQPKHPHHYKAGAMNVLCNFIIHSPKNAELF</sequence>
<keyword evidence="3" id="KW-0808">Transferase</keyword>
<evidence type="ECO:0000256" key="4">
    <source>
        <dbReference type="ARBA" id="ARBA00022692"/>
    </source>
</evidence>
<protein>
    <submittedName>
        <fullName evidence="10">Cellulose synthase-like protein b3</fullName>
    </submittedName>
</protein>
<keyword evidence="7" id="KW-0961">Cell wall biogenesis/degradation</keyword>
<evidence type="ECO:0000256" key="3">
    <source>
        <dbReference type="ARBA" id="ARBA00022679"/>
    </source>
</evidence>
<evidence type="ECO:0000313" key="11">
    <source>
        <dbReference type="Proteomes" id="UP000237347"/>
    </source>
</evidence>
<feature type="binding site" evidence="8">
    <location>
        <position position="107"/>
    </location>
    <ligand>
        <name>UDP-alpha-D-glucose</name>
        <dbReference type="ChEBI" id="CHEBI:58885"/>
    </ligand>
</feature>
<evidence type="ECO:0000313" key="10">
    <source>
        <dbReference type="EMBL" id="KAK7823153.1"/>
    </source>
</evidence>
<keyword evidence="4 9" id="KW-0812">Transmembrane</keyword>
<dbReference type="GO" id="GO:0016020">
    <property type="term" value="C:membrane"/>
    <property type="evidence" value="ECO:0007669"/>
    <property type="project" value="InterPro"/>
</dbReference>
<evidence type="ECO:0000256" key="1">
    <source>
        <dbReference type="ARBA" id="ARBA00004308"/>
    </source>
</evidence>
<comment type="subcellular location">
    <subcellularLocation>
        <location evidence="1">Endomembrane system</location>
    </subcellularLocation>
</comment>
<name>A0AAW0J9C4_QUESU</name>
<dbReference type="EMBL" id="PKMF04000642">
    <property type="protein sequence ID" value="KAK7823153.1"/>
    <property type="molecule type" value="Genomic_DNA"/>
</dbReference>
<organism evidence="10 11">
    <name type="scientific">Quercus suber</name>
    <name type="common">Cork oak</name>
    <dbReference type="NCBI Taxonomy" id="58331"/>
    <lineage>
        <taxon>Eukaryota</taxon>
        <taxon>Viridiplantae</taxon>
        <taxon>Streptophyta</taxon>
        <taxon>Embryophyta</taxon>
        <taxon>Tracheophyta</taxon>
        <taxon>Spermatophyta</taxon>
        <taxon>Magnoliopsida</taxon>
        <taxon>eudicotyledons</taxon>
        <taxon>Gunneridae</taxon>
        <taxon>Pentapetalae</taxon>
        <taxon>rosids</taxon>
        <taxon>fabids</taxon>
        <taxon>Fagales</taxon>
        <taxon>Fagaceae</taxon>
        <taxon>Quercus</taxon>
    </lineage>
</organism>
<dbReference type="PANTHER" id="PTHR13301">
    <property type="entry name" value="X-BOX TRANSCRIPTION FACTOR-RELATED"/>
    <property type="match status" value="1"/>
</dbReference>
<keyword evidence="6 9" id="KW-0472">Membrane</keyword>
<accession>A0AAW0J9C4</accession>
<reference evidence="10 11" key="1">
    <citation type="journal article" date="2018" name="Sci. Data">
        <title>The draft genome sequence of cork oak.</title>
        <authorList>
            <person name="Ramos A.M."/>
            <person name="Usie A."/>
            <person name="Barbosa P."/>
            <person name="Barros P.M."/>
            <person name="Capote T."/>
            <person name="Chaves I."/>
            <person name="Simoes F."/>
            <person name="Abreu I."/>
            <person name="Carrasquinho I."/>
            <person name="Faro C."/>
            <person name="Guimaraes J.B."/>
            <person name="Mendonca D."/>
            <person name="Nobrega F."/>
            <person name="Rodrigues L."/>
            <person name="Saibo N.J.M."/>
            <person name="Varela M.C."/>
            <person name="Egas C."/>
            <person name="Matos J."/>
            <person name="Miguel C.M."/>
            <person name="Oliveira M.M."/>
            <person name="Ricardo C.P."/>
            <person name="Goncalves S."/>
        </authorList>
    </citation>
    <scope>NUCLEOTIDE SEQUENCE [LARGE SCALE GENOMIC DNA]</scope>
    <source>
        <strain evidence="11">cv. HL8</strain>
    </source>
</reference>
<evidence type="ECO:0000256" key="7">
    <source>
        <dbReference type="ARBA" id="ARBA00023316"/>
    </source>
</evidence>